<dbReference type="EMBL" id="JENY01000001">
    <property type="protein sequence ID" value="EXL10591.1"/>
    <property type="molecule type" value="Genomic_DNA"/>
</dbReference>
<dbReference type="InterPro" id="IPR035418">
    <property type="entry name" value="AraC-bd_2"/>
</dbReference>
<dbReference type="SMART" id="SM00342">
    <property type="entry name" value="HTH_ARAC"/>
    <property type="match status" value="1"/>
</dbReference>
<dbReference type="PATRIC" id="fig|69279.3.peg.359"/>
<dbReference type="HOGENOM" id="CLU_049704_2_1_5"/>
<accession>A0A011UWH3</accession>
<keyword evidence="3" id="KW-0804">Transcription</keyword>
<dbReference type="Pfam" id="PF12833">
    <property type="entry name" value="HTH_18"/>
    <property type="match status" value="1"/>
</dbReference>
<sequence>MIDDPPIIRFSTMEIPDPHREEMVKEAVGRAFLNVEFTPLADSLHMETETRLLPGITVTDARVAPHRLETCRDPSRESDDFVLLWSPSPARGFAEQFGQVVHADGSTALMSCADRAFCETHETFHHVTVKLQRSVLLPLLPNAEAALMKLVPADNEALRLLTSYLASHRQLMNTEAARTPLFAQTVANHITDLVALAVGTNTDATELASERGLRAARLDAVKRWILARLGSPELNLESAAKAFGLSPRSIQILFTVEGTTFTGFVLRERLALAHRRLSMPLLAQRTVSEIAFSCGFGDLGYFNRSFRKMYGETPSDVRHRSVFARRH</sequence>
<comment type="caution">
    <text evidence="5">The sequence shown here is derived from an EMBL/GenBank/DDBJ whole genome shotgun (WGS) entry which is preliminary data.</text>
</comment>
<feature type="domain" description="HTH araC/xylS-type" evidence="4">
    <location>
        <begin position="219"/>
        <end position="320"/>
    </location>
</feature>
<dbReference type="STRING" id="69279.BG36_01770"/>
<keyword evidence="1" id="KW-0805">Transcription regulation</keyword>
<protein>
    <submittedName>
        <fullName evidence="5">Transcriptional regulator</fullName>
    </submittedName>
</protein>
<dbReference type="InterPro" id="IPR050204">
    <property type="entry name" value="AraC_XylS_family_regulators"/>
</dbReference>
<dbReference type="GO" id="GO:0043565">
    <property type="term" value="F:sequence-specific DNA binding"/>
    <property type="evidence" value="ECO:0007669"/>
    <property type="project" value="InterPro"/>
</dbReference>
<dbReference type="InterPro" id="IPR018060">
    <property type="entry name" value="HTH_AraC"/>
</dbReference>
<reference evidence="5 6" key="1">
    <citation type="submission" date="2014-02" db="EMBL/GenBank/DDBJ databases">
        <title>Aquamicrobium defluvii Genome sequencing.</title>
        <authorList>
            <person name="Wang X."/>
        </authorList>
    </citation>
    <scope>NUCLEOTIDE SEQUENCE [LARGE SCALE GENOMIC DNA]</scope>
    <source>
        <strain evidence="5 6">W13Z1</strain>
    </source>
</reference>
<dbReference type="PANTHER" id="PTHR46796:SF6">
    <property type="entry name" value="ARAC SUBFAMILY"/>
    <property type="match status" value="1"/>
</dbReference>
<dbReference type="eggNOG" id="COG2207">
    <property type="taxonomic scope" value="Bacteria"/>
</dbReference>
<evidence type="ECO:0000256" key="1">
    <source>
        <dbReference type="ARBA" id="ARBA00023015"/>
    </source>
</evidence>
<evidence type="ECO:0000313" key="5">
    <source>
        <dbReference type="EMBL" id="EXL10591.1"/>
    </source>
</evidence>
<organism evidence="5 6">
    <name type="scientific">Aquamicrobium defluvii</name>
    <dbReference type="NCBI Taxonomy" id="69279"/>
    <lineage>
        <taxon>Bacteria</taxon>
        <taxon>Pseudomonadati</taxon>
        <taxon>Pseudomonadota</taxon>
        <taxon>Alphaproteobacteria</taxon>
        <taxon>Hyphomicrobiales</taxon>
        <taxon>Phyllobacteriaceae</taxon>
        <taxon>Aquamicrobium</taxon>
    </lineage>
</organism>
<dbReference type="AlphaFoldDB" id="A0A011UWH3"/>
<dbReference type="InterPro" id="IPR018062">
    <property type="entry name" value="HTH_AraC-typ_CS"/>
</dbReference>
<evidence type="ECO:0000256" key="2">
    <source>
        <dbReference type="ARBA" id="ARBA00023125"/>
    </source>
</evidence>
<dbReference type="Gene3D" id="1.10.10.60">
    <property type="entry name" value="Homeodomain-like"/>
    <property type="match status" value="1"/>
</dbReference>
<gene>
    <name evidence="5" type="ORF">BG36_01770</name>
</gene>
<keyword evidence="2" id="KW-0238">DNA-binding</keyword>
<evidence type="ECO:0000256" key="3">
    <source>
        <dbReference type="ARBA" id="ARBA00023163"/>
    </source>
</evidence>
<dbReference type="PANTHER" id="PTHR46796">
    <property type="entry name" value="HTH-TYPE TRANSCRIPTIONAL ACTIVATOR RHAS-RELATED"/>
    <property type="match status" value="1"/>
</dbReference>
<dbReference type="PRINTS" id="PR00032">
    <property type="entry name" value="HTHARAC"/>
</dbReference>
<evidence type="ECO:0000259" key="4">
    <source>
        <dbReference type="PROSITE" id="PS01124"/>
    </source>
</evidence>
<dbReference type="PROSITE" id="PS00041">
    <property type="entry name" value="HTH_ARAC_FAMILY_1"/>
    <property type="match status" value="1"/>
</dbReference>
<dbReference type="GO" id="GO:0003700">
    <property type="term" value="F:DNA-binding transcription factor activity"/>
    <property type="evidence" value="ECO:0007669"/>
    <property type="project" value="InterPro"/>
</dbReference>
<dbReference type="SUPFAM" id="SSF46689">
    <property type="entry name" value="Homeodomain-like"/>
    <property type="match status" value="1"/>
</dbReference>
<name>A0A011UWH3_9HYPH</name>
<dbReference type="Proteomes" id="UP000019849">
    <property type="component" value="Unassembled WGS sequence"/>
</dbReference>
<dbReference type="PROSITE" id="PS01124">
    <property type="entry name" value="HTH_ARAC_FAMILY_2"/>
    <property type="match status" value="1"/>
</dbReference>
<dbReference type="InterPro" id="IPR009057">
    <property type="entry name" value="Homeodomain-like_sf"/>
</dbReference>
<proteinExistence type="predicted"/>
<dbReference type="InterPro" id="IPR020449">
    <property type="entry name" value="Tscrpt_reg_AraC-type_HTH"/>
</dbReference>
<evidence type="ECO:0000313" key="6">
    <source>
        <dbReference type="Proteomes" id="UP000019849"/>
    </source>
</evidence>
<dbReference type="Pfam" id="PF14525">
    <property type="entry name" value="AraC_binding_2"/>
    <property type="match status" value="1"/>
</dbReference>